<dbReference type="Gene3D" id="1.20.5.340">
    <property type="match status" value="1"/>
</dbReference>
<reference evidence="2 3" key="1">
    <citation type="submission" date="2018-10" db="EMBL/GenBank/DDBJ databases">
        <authorList>
            <person name="Criscuolo A."/>
        </authorList>
    </citation>
    <scope>NUCLEOTIDE SEQUENCE [LARGE SCALE GENOMIC DNA]</scope>
    <source>
        <strain evidence="2">DnA1</strain>
    </source>
</reference>
<dbReference type="AlphaFoldDB" id="A0A3P4B4L4"/>
<evidence type="ECO:0008006" key="4">
    <source>
        <dbReference type="Google" id="ProtNLM"/>
    </source>
</evidence>
<evidence type="ECO:0000313" key="2">
    <source>
        <dbReference type="EMBL" id="VCU71002.1"/>
    </source>
</evidence>
<keyword evidence="3" id="KW-1185">Reference proteome</keyword>
<feature type="transmembrane region" description="Helical" evidence="1">
    <location>
        <begin position="71"/>
        <end position="92"/>
    </location>
</feature>
<keyword evidence="1" id="KW-0472">Membrane</keyword>
<evidence type="ECO:0000256" key="1">
    <source>
        <dbReference type="SAM" id="Phobius"/>
    </source>
</evidence>
<keyword evidence="1" id="KW-0812">Transmembrane</keyword>
<protein>
    <recommendedName>
        <fullName evidence="4">DUF1640 domain-containing protein</fullName>
    </recommendedName>
</protein>
<proteinExistence type="predicted"/>
<dbReference type="RefSeq" id="WP_124080470.1">
    <property type="nucleotide sequence ID" value="NZ_UWPJ01000024.1"/>
</dbReference>
<accession>A0A3P4B4L4</accession>
<evidence type="ECO:0000313" key="3">
    <source>
        <dbReference type="Proteomes" id="UP000277294"/>
    </source>
</evidence>
<gene>
    <name evidence="2" type="ORF">PIGHUM_03082</name>
</gene>
<organism evidence="2 3">
    <name type="scientific">Pigmentiphaga humi</name>
    <dbReference type="NCBI Taxonomy" id="2478468"/>
    <lineage>
        <taxon>Bacteria</taxon>
        <taxon>Pseudomonadati</taxon>
        <taxon>Pseudomonadota</taxon>
        <taxon>Betaproteobacteria</taxon>
        <taxon>Burkholderiales</taxon>
        <taxon>Alcaligenaceae</taxon>
        <taxon>Pigmentiphaga</taxon>
    </lineage>
</organism>
<dbReference type="EMBL" id="UWPJ01000024">
    <property type="protein sequence ID" value="VCU71002.1"/>
    <property type="molecule type" value="Genomic_DNA"/>
</dbReference>
<sequence length="96" mass="10488">MPAVPYALDTLKVTERLEESGFTREQAKAQAQVLAEIVQLDNLGGVTQEDLRQAVQQLEGRMDRLGADLNLLRWMTGSLIAGVVAILARLFLVVPG</sequence>
<keyword evidence="1" id="KW-1133">Transmembrane helix</keyword>
<name>A0A3P4B4L4_9BURK</name>
<dbReference type="Proteomes" id="UP000277294">
    <property type="component" value="Unassembled WGS sequence"/>
</dbReference>
<dbReference type="OrthoDB" id="8690420at2"/>